<gene>
    <name evidence="2" type="ORF">GTOL_10717</name>
</gene>
<feature type="domain" description="4Fe-4S ferredoxin-type" evidence="1">
    <location>
        <begin position="9"/>
        <end position="36"/>
    </location>
</feature>
<keyword evidence="3" id="KW-1185">Reference proteome</keyword>
<accession>A0A916N842</accession>
<dbReference type="EMBL" id="CAJQUM010000001">
    <property type="protein sequence ID" value="CAG4882835.1"/>
    <property type="molecule type" value="Genomic_DNA"/>
</dbReference>
<comment type="caution">
    <text evidence="2">The sequence shown here is derived from an EMBL/GenBank/DDBJ whole genome shotgun (WGS) entry which is preliminary data.</text>
</comment>
<evidence type="ECO:0000259" key="1">
    <source>
        <dbReference type="PROSITE" id="PS51379"/>
    </source>
</evidence>
<dbReference type="Proteomes" id="UP000742786">
    <property type="component" value="Unassembled WGS sequence"/>
</dbReference>
<dbReference type="Gene3D" id="3.30.70.20">
    <property type="match status" value="1"/>
</dbReference>
<evidence type="ECO:0000313" key="2">
    <source>
        <dbReference type="EMBL" id="CAG4882835.1"/>
    </source>
</evidence>
<name>A0A916N842_9PROT</name>
<protein>
    <submittedName>
        <fullName evidence="2">Fe-S-cluster-containing hydrogenase components 2</fullName>
    </submittedName>
</protein>
<dbReference type="AlphaFoldDB" id="A0A916N842"/>
<dbReference type="SUPFAM" id="SSF54862">
    <property type="entry name" value="4Fe-4S ferredoxins"/>
    <property type="match status" value="1"/>
</dbReference>
<dbReference type="RefSeq" id="WP_220634867.1">
    <property type="nucleotide sequence ID" value="NZ_CAJQUM010000001.1"/>
</dbReference>
<dbReference type="PROSITE" id="PS51379">
    <property type="entry name" value="4FE4S_FER_2"/>
    <property type="match status" value="1"/>
</dbReference>
<organism evidence="2 3">
    <name type="scientific">Georgfuchsia toluolica</name>
    <dbReference type="NCBI Taxonomy" id="424218"/>
    <lineage>
        <taxon>Bacteria</taxon>
        <taxon>Pseudomonadati</taxon>
        <taxon>Pseudomonadota</taxon>
        <taxon>Betaproteobacteria</taxon>
        <taxon>Nitrosomonadales</taxon>
        <taxon>Sterolibacteriaceae</taxon>
        <taxon>Georgfuchsia</taxon>
    </lineage>
</organism>
<reference evidence="2" key="1">
    <citation type="submission" date="2021-04" db="EMBL/GenBank/DDBJ databases">
        <authorList>
            <person name="Hornung B."/>
        </authorList>
    </citation>
    <scope>NUCLEOTIDE SEQUENCE</scope>
    <source>
        <strain evidence="2">G5G6</strain>
    </source>
</reference>
<dbReference type="InterPro" id="IPR017896">
    <property type="entry name" value="4Fe4S_Fe-S-bd"/>
</dbReference>
<sequence>MAKIKKIRKFITINANNCIGCRACELACSAFHARPRYSSCNPKRARIQIVRDPLKDIYLPVYAGEYTAAECAGKNKYIIDGKEYSNCDFCRASCPSRDLFKEPDSGLPLKCDMCEDIPPLKMPKCVEWCPNGALIYEEREEEVEEQQPQLGEVETGIDAMINKYGLEKVLATVAKAAKLQDS</sequence>
<proteinExistence type="predicted"/>
<evidence type="ECO:0000313" key="3">
    <source>
        <dbReference type="Proteomes" id="UP000742786"/>
    </source>
</evidence>